<dbReference type="InterPro" id="IPR013154">
    <property type="entry name" value="ADH-like_N"/>
</dbReference>
<dbReference type="AlphaFoldDB" id="A0A1X7LBW4"/>
<organism evidence="4 5">
    <name type="scientific">Paenibacillus aquistagni</name>
    <dbReference type="NCBI Taxonomy" id="1852522"/>
    <lineage>
        <taxon>Bacteria</taxon>
        <taxon>Bacillati</taxon>
        <taxon>Bacillota</taxon>
        <taxon>Bacilli</taxon>
        <taxon>Bacillales</taxon>
        <taxon>Paenibacillaceae</taxon>
        <taxon>Paenibacillus</taxon>
    </lineage>
</organism>
<dbReference type="NCBIfam" id="TIGR02824">
    <property type="entry name" value="quinone_pig3"/>
    <property type="match status" value="1"/>
</dbReference>
<dbReference type="Gene3D" id="3.90.180.10">
    <property type="entry name" value="Medium-chain alcohol dehydrogenases, catalytic domain"/>
    <property type="match status" value="1"/>
</dbReference>
<dbReference type="GO" id="GO:0016651">
    <property type="term" value="F:oxidoreductase activity, acting on NAD(P)H"/>
    <property type="evidence" value="ECO:0007669"/>
    <property type="project" value="TreeGrafter"/>
</dbReference>
<dbReference type="STRING" id="1852522.SAMN06295960_3240"/>
<evidence type="ECO:0000259" key="3">
    <source>
        <dbReference type="SMART" id="SM00829"/>
    </source>
</evidence>
<dbReference type="InterPro" id="IPR036291">
    <property type="entry name" value="NAD(P)-bd_dom_sf"/>
</dbReference>
<gene>
    <name evidence="4" type="ORF">SAMN06295960_3240</name>
</gene>
<reference evidence="4 5" key="1">
    <citation type="submission" date="2017-04" db="EMBL/GenBank/DDBJ databases">
        <authorList>
            <person name="Afonso C.L."/>
            <person name="Miller P.J."/>
            <person name="Scott M.A."/>
            <person name="Spackman E."/>
            <person name="Goraichik I."/>
            <person name="Dimitrov K.M."/>
            <person name="Suarez D.L."/>
            <person name="Swayne D.E."/>
        </authorList>
    </citation>
    <scope>NUCLEOTIDE SEQUENCE [LARGE SCALE GENOMIC DNA]</scope>
    <source>
        <strain evidence="4 5">11</strain>
    </source>
</reference>
<dbReference type="Pfam" id="PF08240">
    <property type="entry name" value="ADH_N"/>
    <property type="match status" value="1"/>
</dbReference>
<dbReference type="GO" id="GO:0070402">
    <property type="term" value="F:NADPH binding"/>
    <property type="evidence" value="ECO:0007669"/>
    <property type="project" value="TreeGrafter"/>
</dbReference>
<name>A0A1X7LBW4_9BACL</name>
<dbReference type="InterPro" id="IPR020843">
    <property type="entry name" value="ER"/>
</dbReference>
<dbReference type="EMBL" id="FXAZ01000004">
    <property type="protein sequence ID" value="SMG51245.1"/>
    <property type="molecule type" value="Genomic_DNA"/>
</dbReference>
<feature type="domain" description="Enoyl reductase (ER)" evidence="3">
    <location>
        <begin position="11"/>
        <end position="325"/>
    </location>
</feature>
<evidence type="ECO:0000313" key="5">
    <source>
        <dbReference type="Proteomes" id="UP000193834"/>
    </source>
</evidence>
<dbReference type="CDD" id="cd05276">
    <property type="entry name" value="p53_inducible_oxidoreductase"/>
    <property type="match status" value="1"/>
</dbReference>
<keyword evidence="1" id="KW-0521">NADP</keyword>
<keyword evidence="5" id="KW-1185">Reference proteome</keyword>
<dbReference type="SUPFAM" id="SSF50129">
    <property type="entry name" value="GroES-like"/>
    <property type="match status" value="1"/>
</dbReference>
<evidence type="ECO:0000256" key="1">
    <source>
        <dbReference type="ARBA" id="ARBA00022857"/>
    </source>
</evidence>
<dbReference type="InterPro" id="IPR014189">
    <property type="entry name" value="Quinone_OxRdtase_PIG3"/>
</dbReference>
<dbReference type="SMART" id="SM00829">
    <property type="entry name" value="PKS_ER"/>
    <property type="match status" value="1"/>
</dbReference>
<evidence type="ECO:0000313" key="4">
    <source>
        <dbReference type="EMBL" id="SMG51245.1"/>
    </source>
</evidence>
<dbReference type="PANTHER" id="PTHR48106:SF18">
    <property type="entry name" value="QUINONE OXIDOREDUCTASE PIG3"/>
    <property type="match status" value="1"/>
</dbReference>
<proteinExistence type="predicted"/>
<dbReference type="InterPro" id="IPR013149">
    <property type="entry name" value="ADH-like_C"/>
</dbReference>
<evidence type="ECO:0000256" key="2">
    <source>
        <dbReference type="ARBA" id="ARBA00023002"/>
    </source>
</evidence>
<dbReference type="InterPro" id="IPR011032">
    <property type="entry name" value="GroES-like_sf"/>
</dbReference>
<dbReference type="SUPFAM" id="SSF51735">
    <property type="entry name" value="NAD(P)-binding Rossmann-fold domains"/>
    <property type="match status" value="1"/>
</dbReference>
<dbReference type="OrthoDB" id="9787435at2"/>
<protein>
    <submittedName>
        <fullName evidence="4">Putative NAD(P)H quinone oxidoreductase, PIG3 family</fullName>
    </submittedName>
</protein>
<keyword evidence="2" id="KW-0560">Oxidoreductase</keyword>
<dbReference type="Pfam" id="PF00107">
    <property type="entry name" value="ADH_zinc_N"/>
    <property type="match status" value="1"/>
</dbReference>
<dbReference type="Gene3D" id="3.40.50.720">
    <property type="entry name" value="NAD(P)-binding Rossmann-like Domain"/>
    <property type="match status" value="1"/>
</dbReference>
<dbReference type="PANTHER" id="PTHR48106">
    <property type="entry name" value="QUINONE OXIDOREDUCTASE PIG3-RELATED"/>
    <property type="match status" value="1"/>
</dbReference>
<accession>A0A1X7LBW4</accession>
<sequence length="329" mass="35896">MEQTMKACLVDESNNLYWGDVEKPICKDDELLVRVHATAVNRADLHQKEGLYPVPPDASPILGLEMAGTVEQIGKDVSGWRVGDRVMALLSGGGYAQYAAIKADIAIEVPEELHLDQAASIPEVYLTSYLNMLQLGGLSSGERVLIHAAASGVGTASIQLAKAVGAKVYATAGSEEKIEVVKDLGAELAILYKEQSFREIILKETNGHGVELVMDPVGAAYWEDNMEVLALDGRMVLYGTMGGSKIDQVDLMPAMLKRIHLIASTLRGIPHERKVALKNDFVEWVMPKFRTGEIVPIIDSVYESFEVNEAHARMKSNQNIGKLVVRVPS</sequence>
<dbReference type="RefSeq" id="WP_085495765.1">
    <property type="nucleotide sequence ID" value="NZ_FXAZ01000004.1"/>
</dbReference>
<dbReference type="Proteomes" id="UP000193834">
    <property type="component" value="Unassembled WGS sequence"/>
</dbReference>